<proteinExistence type="predicted"/>
<name>A0A101M3D3_PICGL</name>
<keyword evidence="1" id="KW-0496">Mitochondrion</keyword>
<accession>A0A101M3D3</accession>
<evidence type="ECO:0000313" key="1">
    <source>
        <dbReference type="EMBL" id="KUM50142.1"/>
    </source>
</evidence>
<gene>
    <name evidence="1" type="ORF">ABT39_MTgene3371</name>
</gene>
<reference evidence="1" key="1">
    <citation type="journal article" date="2015" name="Genome Biol. Evol.">
        <title>Organellar Genomes of White Spruce (Picea glauca): Assembly and Annotation.</title>
        <authorList>
            <person name="Jackman S.D."/>
            <person name="Warren R.L."/>
            <person name="Gibb E.A."/>
            <person name="Vandervalk B.P."/>
            <person name="Mohamadi H."/>
            <person name="Chu J."/>
            <person name="Raymond A."/>
            <person name="Pleasance S."/>
            <person name="Coope R."/>
            <person name="Wildung M.R."/>
            <person name="Ritland C.E."/>
            <person name="Bousquet J."/>
            <person name="Jones S.J."/>
            <person name="Bohlmann J."/>
            <person name="Birol I."/>
        </authorList>
    </citation>
    <scope>NUCLEOTIDE SEQUENCE [LARGE SCALE GENOMIC DNA]</scope>
    <source>
        <tissue evidence="1">Flushing bud</tissue>
    </source>
</reference>
<dbReference type="AlphaFoldDB" id="A0A101M3D3"/>
<geneLocation type="mitochondrion" evidence="1"/>
<organism evidence="1">
    <name type="scientific">Picea glauca</name>
    <name type="common">White spruce</name>
    <name type="synonym">Pinus glauca</name>
    <dbReference type="NCBI Taxonomy" id="3330"/>
    <lineage>
        <taxon>Eukaryota</taxon>
        <taxon>Viridiplantae</taxon>
        <taxon>Streptophyta</taxon>
        <taxon>Embryophyta</taxon>
        <taxon>Tracheophyta</taxon>
        <taxon>Spermatophyta</taxon>
        <taxon>Pinopsida</taxon>
        <taxon>Pinidae</taxon>
        <taxon>Conifers I</taxon>
        <taxon>Pinales</taxon>
        <taxon>Pinaceae</taxon>
        <taxon>Picea</taxon>
    </lineage>
</organism>
<protein>
    <submittedName>
        <fullName evidence="1">Uncharacterized protein</fullName>
    </submittedName>
</protein>
<comment type="caution">
    <text evidence="1">The sequence shown here is derived from an EMBL/GenBank/DDBJ whole genome shotgun (WGS) entry which is preliminary data.</text>
</comment>
<dbReference type="EMBL" id="LKAM01000002">
    <property type="protein sequence ID" value="KUM50142.1"/>
    <property type="molecule type" value="Genomic_DNA"/>
</dbReference>
<sequence length="53" mass="5802">MFSLYAIFGQGREFTLLLTLRACPFLGLSRSASQQDGRNGLVPLLKDGVISSR</sequence>